<dbReference type="RefSeq" id="WP_263735906.1">
    <property type="nucleotide sequence ID" value="NZ_JAOWKY010000005.1"/>
</dbReference>
<protein>
    <submittedName>
        <fullName evidence="1">Uncharacterized protein</fullName>
    </submittedName>
</protein>
<sequence>MSFTKVDELIRADHSALIEEDNCIFLREYKASAGFKGETNSLIWNLKKKPSERLTKAGWHHKGRCIKQVSKEFADALNPKWLDHATLVPTPGSKAIGHPDYDDRMEQICRGIRPSLDVRCLVKQIASMEASHTAEGGNRASVEELLANYQIDEALSLPLPTAIGIFDDVLTVGRHYRAMHTVLSQRFPGVPITGIFVARTIHPNPFENIDFAADF</sequence>
<keyword evidence="2" id="KW-1185">Reference proteome</keyword>
<reference evidence="1 2" key="1">
    <citation type="submission" date="2022-10" db="EMBL/GenBank/DDBJ databases">
        <title>Defluviimonas sp. nov., isolated from ocean surface water.</title>
        <authorList>
            <person name="He W."/>
            <person name="Wang L."/>
            <person name="Zhang D.-F."/>
        </authorList>
    </citation>
    <scope>NUCLEOTIDE SEQUENCE [LARGE SCALE GENOMIC DNA]</scope>
    <source>
        <strain evidence="1 2">WL0002</strain>
    </source>
</reference>
<proteinExistence type="predicted"/>
<gene>
    <name evidence="1" type="ORF">OEW28_16510</name>
</gene>
<evidence type="ECO:0000313" key="2">
    <source>
        <dbReference type="Proteomes" id="UP001652542"/>
    </source>
</evidence>
<dbReference type="EMBL" id="JAOWKY010000005">
    <property type="protein sequence ID" value="MCV2870230.1"/>
    <property type="molecule type" value="Genomic_DNA"/>
</dbReference>
<dbReference type="Proteomes" id="UP001652542">
    <property type="component" value="Unassembled WGS sequence"/>
</dbReference>
<evidence type="ECO:0000313" key="1">
    <source>
        <dbReference type="EMBL" id="MCV2870230.1"/>
    </source>
</evidence>
<organism evidence="1 2">
    <name type="scientific">Albidovulum marisflavi</name>
    <dbReference type="NCBI Taxonomy" id="2984159"/>
    <lineage>
        <taxon>Bacteria</taxon>
        <taxon>Pseudomonadati</taxon>
        <taxon>Pseudomonadota</taxon>
        <taxon>Alphaproteobacteria</taxon>
        <taxon>Rhodobacterales</taxon>
        <taxon>Paracoccaceae</taxon>
        <taxon>Albidovulum</taxon>
    </lineage>
</organism>
<comment type="caution">
    <text evidence="1">The sequence shown here is derived from an EMBL/GenBank/DDBJ whole genome shotgun (WGS) entry which is preliminary data.</text>
</comment>
<name>A0ABT2ZGI0_9RHOB</name>
<accession>A0ABT2ZGI0</accession>